<dbReference type="EMBL" id="MFTC01000029">
    <property type="protein sequence ID" value="OGI51944.1"/>
    <property type="molecule type" value="Genomic_DNA"/>
</dbReference>
<reference evidence="2 3" key="1">
    <citation type="journal article" date="2016" name="Nat. Commun.">
        <title>Thousands of microbial genomes shed light on interconnected biogeochemical processes in an aquifer system.</title>
        <authorList>
            <person name="Anantharaman K."/>
            <person name="Brown C.T."/>
            <person name="Hug L.A."/>
            <person name="Sharon I."/>
            <person name="Castelle C.J."/>
            <person name="Probst A.J."/>
            <person name="Thomas B.C."/>
            <person name="Singh A."/>
            <person name="Wilkins M.J."/>
            <person name="Karaoz U."/>
            <person name="Brodie E.L."/>
            <person name="Williams K.H."/>
            <person name="Hubbard S.S."/>
            <person name="Banfield J.F."/>
        </authorList>
    </citation>
    <scope>NUCLEOTIDE SEQUENCE [LARGE SCALE GENOMIC DNA]</scope>
</reference>
<dbReference type="NCBIfam" id="TIGR03370">
    <property type="entry name" value="VPLPA-CTERM"/>
    <property type="match status" value="1"/>
</dbReference>
<sequence>MKKSNNRYSDAITAGKRKAATRFSGIALLAAVAFTPATHAGLNDAASAPVPVPAAAWLFGSGLIGLAGIARRRQLSEISERCFTRGINVTNPTLEEILK</sequence>
<keyword evidence="1" id="KW-0812">Transmembrane</keyword>
<proteinExistence type="predicted"/>
<protein>
    <submittedName>
        <fullName evidence="2">Uncharacterized protein</fullName>
    </submittedName>
</protein>
<dbReference type="STRING" id="1817768.A3A87_08915"/>
<dbReference type="Proteomes" id="UP000179037">
    <property type="component" value="Unassembled WGS sequence"/>
</dbReference>
<dbReference type="InterPro" id="IPR022472">
    <property type="entry name" value="VPLPA-CTERM"/>
</dbReference>
<feature type="transmembrane region" description="Helical" evidence="1">
    <location>
        <begin position="50"/>
        <end position="70"/>
    </location>
</feature>
<keyword evidence="1" id="KW-0472">Membrane</keyword>
<evidence type="ECO:0000256" key="1">
    <source>
        <dbReference type="SAM" id="Phobius"/>
    </source>
</evidence>
<gene>
    <name evidence="2" type="ORF">A3A87_08915</name>
</gene>
<keyword evidence="1" id="KW-1133">Transmembrane helix</keyword>
<evidence type="ECO:0000313" key="3">
    <source>
        <dbReference type="Proteomes" id="UP000179037"/>
    </source>
</evidence>
<dbReference type="AlphaFoldDB" id="A0A1F6U3J7"/>
<comment type="caution">
    <text evidence="2">The sequence shown here is derived from an EMBL/GenBank/DDBJ whole genome shotgun (WGS) entry which is preliminary data.</text>
</comment>
<evidence type="ECO:0000313" key="2">
    <source>
        <dbReference type="EMBL" id="OGI51944.1"/>
    </source>
</evidence>
<name>A0A1F6U3J7_9PROT</name>
<accession>A0A1F6U3J7</accession>
<organism evidence="2 3">
    <name type="scientific">Candidatus Muproteobacteria bacterium RIFCSPLOWO2_01_FULL_60_18</name>
    <dbReference type="NCBI Taxonomy" id="1817768"/>
    <lineage>
        <taxon>Bacteria</taxon>
        <taxon>Pseudomonadati</taxon>
        <taxon>Pseudomonadota</taxon>
        <taxon>Candidatus Muproteobacteria</taxon>
    </lineage>
</organism>